<dbReference type="GO" id="GO:0004556">
    <property type="term" value="F:alpha-amylase activity"/>
    <property type="evidence" value="ECO:0007669"/>
    <property type="project" value="UniProtKB-EC"/>
</dbReference>
<organism evidence="6">
    <name type="scientific">Platynereis dumerilii</name>
    <name type="common">Dumeril's clam worm</name>
    <dbReference type="NCBI Taxonomy" id="6359"/>
    <lineage>
        <taxon>Eukaryota</taxon>
        <taxon>Metazoa</taxon>
        <taxon>Spiralia</taxon>
        <taxon>Lophotrochozoa</taxon>
        <taxon>Annelida</taxon>
        <taxon>Polychaeta</taxon>
        <taxon>Errantia</taxon>
        <taxon>Phyllodocida</taxon>
        <taxon>Nereididae</taxon>
        <taxon>Platynereis</taxon>
    </lineage>
</organism>
<feature type="non-terminal residue" evidence="6">
    <location>
        <position position="255"/>
    </location>
</feature>
<sequence>FMLAWPYGFARVMSSYHFGDPDEGPPSFGESITDVPINEDGSCGNGWACEHRWRQIANMVEFRNVANGQQVANWWDNGNHQIAFSRGNKAFYAVTNEGDIDATIGTGMPEGTYCDIISGELQNGACTGQSVYVGGDGSAHIQVSGGGESILAFHENSRVGSGGGPSTPNTSPGPTPEPTPPPVGMTRTVIFLHQQTAPGQDVFVRGGISHDQRPGCTDNAATSPCAISIAYNSLGTTPHWDGYNDWSAGDTKLDW</sequence>
<dbReference type="SMART" id="SM00632">
    <property type="entry name" value="Aamy_C"/>
    <property type="match status" value="1"/>
</dbReference>
<accession>A4VAZ5</accession>
<comment type="similarity">
    <text evidence="2">Belongs to the glycosyl hydrolase 13 family.</text>
</comment>
<dbReference type="InterPro" id="IPR013780">
    <property type="entry name" value="Glyco_hydro_b"/>
</dbReference>
<dbReference type="PANTHER" id="PTHR43447">
    <property type="entry name" value="ALPHA-AMYLASE"/>
    <property type="match status" value="1"/>
</dbReference>
<protein>
    <recommendedName>
        <fullName evidence="3">alpha-amylase</fullName>
        <ecNumber evidence="3">3.2.1.1</ecNumber>
    </recommendedName>
</protein>
<dbReference type="Gene3D" id="2.60.40.1180">
    <property type="entry name" value="Golgi alpha-mannosidase II"/>
    <property type="match status" value="1"/>
</dbReference>
<evidence type="ECO:0000256" key="3">
    <source>
        <dbReference type="ARBA" id="ARBA00012595"/>
    </source>
</evidence>
<evidence type="ECO:0000259" key="5">
    <source>
        <dbReference type="SMART" id="SM00632"/>
    </source>
</evidence>
<dbReference type="Pfam" id="PF02806">
    <property type="entry name" value="Alpha-amylase_C"/>
    <property type="match status" value="1"/>
</dbReference>
<dbReference type="SUPFAM" id="SSF51445">
    <property type="entry name" value="(Trans)glycosidases"/>
    <property type="match status" value="1"/>
</dbReference>
<comment type="catalytic activity">
    <reaction evidence="1">
        <text>Endohydrolysis of (1-&gt;4)-alpha-D-glucosidic linkages in polysaccharides containing three or more (1-&gt;4)-alpha-linked D-glucose units.</text>
        <dbReference type="EC" id="3.2.1.1"/>
    </reaction>
</comment>
<feature type="region of interest" description="Disordered" evidence="4">
    <location>
        <begin position="155"/>
        <end position="185"/>
    </location>
</feature>
<dbReference type="GO" id="GO:0043169">
    <property type="term" value="F:cation binding"/>
    <property type="evidence" value="ECO:0007669"/>
    <property type="project" value="InterPro"/>
</dbReference>
<dbReference type="Gene3D" id="3.20.20.80">
    <property type="entry name" value="Glycosidases"/>
    <property type="match status" value="1"/>
</dbReference>
<dbReference type="InterPro" id="IPR031319">
    <property type="entry name" value="A-amylase_C"/>
</dbReference>
<dbReference type="InterPro" id="IPR017853">
    <property type="entry name" value="GH"/>
</dbReference>
<feature type="domain" description="Alpha-amylase C-terminal" evidence="5">
    <location>
        <begin position="72"/>
        <end position="158"/>
    </location>
</feature>
<evidence type="ECO:0000256" key="4">
    <source>
        <dbReference type="SAM" id="MobiDB-lite"/>
    </source>
</evidence>
<evidence type="ECO:0000256" key="1">
    <source>
        <dbReference type="ARBA" id="ARBA00000548"/>
    </source>
</evidence>
<dbReference type="AlphaFoldDB" id="A4VAZ5"/>
<dbReference type="EC" id="3.2.1.1" evidence="3"/>
<dbReference type="SUPFAM" id="SSF51011">
    <property type="entry name" value="Glycosyl hydrolase domain"/>
    <property type="match status" value="1"/>
</dbReference>
<dbReference type="GO" id="GO:0005975">
    <property type="term" value="P:carbohydrate metabolic process"/>
    <property type="evidence" value="ECO:0007669"/>
    <property type="project" value="InterPro"/>
</dbReference>
<evidence type="ECO:0000256" key="2">
    <source>
        <dbReference type="ARBA" id="ARBA00008061"/>
    </source>
</evidence>
<dbReference type="CAZy" id="GH13">
    <property type="family name" value="Glycoside Hydrolase Family 13"/>
</dbReference>
<evidence type="ECO:0000313" key="6">
    <source>
        <dbReference type="EMBL" id="CAM91766.1"/>
    </source>
</evidence>
<name>A4VAZ5_PLADU</name>
<feature type="compositionally biased region" description="Pro residues" evidence="4">
    <location>
        <begin position="171"/>
        <end position="183"/>
    </location>
</feature>
<reference evidence="6" key="1">
    <citation type="submission" date="2007-04" db="EMBL/GenBank/DDBJ databases">
        <title>Analysis of the immune-related transcriptome of an bilaterian model, the marine annelid Platynereis dumerilii.</title>
        <authorList>
            <person name="Altincicek B."/>
            <person name="Vilcinskas A."/>
        </authorList>
    </citation>
    <scope>NUCLEOTIDE SEQUENCE</scope>
    <source>
        <strain evidence="6">Hauenschild</strain>
        <tissue evidence="6">Whole animal</tissue>
    </source>
</reference>
<dbReference type="EMBL" id="AM697678">
    <property type="protein sequence ID" value="CAM91766.1"/>
    <property type="molecule type" value="mRNA"/>
</dbReference>
<proteinExistence type="evidence at transcript level"/>
<feature type="non-terminal residue" evidence="6">
    <location>
        <position position="1"/>
    </location>
</feature>
<dbReference type="InterPro" id="IPR006048">
    <property type="entry name" value="A-amylase/branching_C"/>
</dbReference>